<evidence type="ECO:0000313" key="1">
    <source>
        <dbReference type="EMBL" id="MBX04281.1"/>
    </source>
</evidence>
<proteinExistence type="predicted"/>
<reference evidence="1" key="1">
    <citation type="submission" date="2018-02" db="EMBL/GenBank/DDBJ databases">
        <title>Rhizophora mucronata_Transcriptome.</title>
        <authorList>
            <person name="Meera S.P."/>
            <person name="Sreeshan A."/>
            <person name="Augustine A."/>
        </authorList>
    </citation>
    <scope>NUCLEOTIDE SEQUENCE</scope>
    <source>
        <tissue evidence="1">Leaf</tissue>
    </source>
</reference>
<name>A0A2P2KF01_RHIMU</name>
<accession>A0A2P2KF01</accession>
<sequence>MACGGFMVYSDLLSGFSLPVIWMRTCRSIFISTLRSEGSRLVPQTFCWST</sequence>
<protein>
    <submittedName>
        <fullName evidence="1">Mitochondrial acidic protein MAM33</fullName>
    </submittedName>
</protein>
<dbReference type="EMBL" id="GGEC01023797">
    <property type="protein sequence ID" value="MBX04281.1"/>
    <property type="molecule type" value="Transcribed_RNA"/>
</dbReference>
<dbReference type="AlphaFoldDB" id="A0A2P2KF01"/>
<organism evidence="1">
    <name type="scientific">Rhizophora mucronata</name>
    <name type="common">Asiatic mangrove</name>
    <dbReference type="NCBI Taxonomy" id="61149"/>
    <lineage>
        <taxon>Eukaryota</taxon>
        <taxon>Viridiplantae</taxon>
        <taxon>Streptophyta</taxon>
        <taxon>Embryophyta</taxon>
        <taxon>Tracheophyta</taxon>
        <taxon>Spermatophyta</taxon>
        <taxon>Magnoliopsida</taxon>
        <taxon>eudicotyledons</taxon>
        <taxon>Gunneridae</taxon>
        <taxon>Pentapetalae</taxon>
        <taxon>rosids</taxon>
        <taxon>fabids</taxon>
        <taxon>Malpighiales</taxon>
        <taxon>Rhizophoraceae</taxon>
        <taxon>Rhizophora</taxon>
    </lineage>
</organism>